<name>A0A7W0HK88_9BACT</name>
<evidence type="ECO:0000256" key="1">
    <source>
        <dbReference type="ARBA" id="ARBA00012540"/>
    </source>
</evidence>
<dbReference type="EC" id="2.4.1.13" evidence="1 6"/>
<dbReference type="Proteomes" id="UP000525298">
    <property type="component" value="Unassembled WGS sequence"/>
</dbReference>
<comment type="catalytic activity">
    <reaction evidence="5">
        <text>an NDP-alpha-D-glucose + D-fructose = a ribonucleoside 5'-diphosphate + sucrose + H(+)</text>
        <dbReference type="Rhea" id="RHEA:16241"/>
        <dbReference type="ChEBI" id="CHEBI:15378"/>
        <dbReference type="ChEBI" id="CHEBI:17992"/>
        <dbReference type="ChEBI" id="CHEBI:37721"/>
        <dbReference type="ChEBI" id="CHEBI:57930"/>
        <dbReference type="ChEBI" id="CHEBI:76533"/>
        <dbReference type="EC" id="2.4.1.13"/>
    </reaction>
</comment>
<dbReference type="InterPro" id="IPR000368">
    <property type="entry name" value="Sucrose_synth_GT-B1"/>
</dbReference>
<sequence>MSPTNLISKLIPEAEQQDFSDFIYYLTGTGSKYLLRNDIWLNWLKWCRENDKESDFAENSAVGRFLARVPEMLFPDSIVLILHRYTMARYNIYRLSADRKQMQKISVNRYLDYKDAYICDNTPRSNRDALELDFLPFSDYAPTIKNVKNVGNGISFLNRYMSSNLFQKPEDWGRDLFEFLRIHRINGEQLLVNPDILDSLDDFLSALEETIDDLGNHDENLPHQKLKPQLKSRGFEPGWGNTAGRIRETMSLLHALFYEPRSADLENFISRVPMISKVAVLTPHGWFAQENVLGKPDTGGQVIYILDQVRALEAHMIREFELAGIDVTPRVLVVTRLIPNSGNTTCNQPKEDIIGTEHAYILRIPFYDSQGAIVQDWVSRFKIWPYLDRFARDCERELLAEFEGRPDLIIGNYSDGNLVATLLSDRMNVIQCTIAHALEKTKYLFSDLYWKEMEKDYHFSCQFTADLLSMNKSDFIITSTYQEIAGTETRFGQYESYQFYTMPGLYQVVNGINLFNPKFNVVPPGVDEDNYFPYTETHRRSASQQAYWQTRLFSEQSGDVHGYLENPDKPPLFTMARLDRIKNITGLVEAFGMHPELKKHCNLVVAAGTIHIENSDDAEEQNEIRRMYELIAAHDLQGHIRWLPSVSKAETGEVYRIIADSRGMFVQPALFEAFGLTVLEAMQCGLPTFGPIFGGPSEIIEDGKSGYLLNTSQPDLMAEGIWRFVSGFAEDPDKWHQVSEKGMARIREKYTWARYSHKLFSLTKLYGFWRYTESREGMVKLDRYCDLLYHLLLKPRAEAMEH</sequence>
<dbReference type="Gene3D" id="3.40.50.2000">
    <property type="entry name" value="Glycogen Phosphorylase B"/>
    <property type="match status" value="2"/>
</dbReference>
<dbReference type="GO" id="GO:0016157">
    <property type="term" value="F:sucrose synthase activity"/>
    <property type="evidence" value="ECO:0007669"/>
    <property type="project" value="UniProtKB-UniRule"/>
</dbReference>
<dbReference type="Gene3D" id="1.20.120.1230">
    <property type="match status" value="1"/>
</dbReference>
<dbReference type="RefSeq" id="WP_181550639.1">
    <property type="nucleotide sequence ID" value="NZ_JACDUS010000003.1"/>
</dbReference>
<organism evidence="10 11">
    <name type="scientific">Desulfosalsimonas propionicica</name>
    <dbReference type="NCBI Taxonomy" id="332175"/>
    <lineage>
        <taxon>Bacteria</taxon>
        <taxon>Pseudomonadati</taxon>
        <taxon>Thermodesulfobacteriota</taxon>
        <taxon>Desulfobacteria</taxon>
        <taxon>Desulfobacterales</taxon>
        <taxon>Desulfosalsimonadaceae</taxon>
        <taxon>Desulfosalsimonas</taxon>
    </lineage>
</organism>
<reference evidence="10 11" key="1">
    <citation type="submission" date="2020-07" db="EMBL/GenBank/DDBJ databases">
        <title>Genomic Encyclopedia of Type Strains, Phase IV (KMG-IV): sequencing the most valuable type-strain genomes for metagenomic binning, comparative biology and taxonomic classification.</title>
        <authorList>
            <person name="Goeker M."/>
        </authorList>
    </citation>
    <scope>NUCLEOTIDE SEQUENCE [LARGE SCALE GENOMIC DNA]</scope>
    <source>
        <strain evidence="10 11">DSM 17721</strain>
    </source>
</reference>
<dbReference type="AlphaFoldDB" id="A0A7W0HK88"/>
<dbReference type="InterPro" id="IPR012820">
    <property type="entry name" value="Sucrose_synthase_pln/cyn"/>
</dbReference>
<dbReference type="NCBIfam" id="TIGR02470">
    <property type="entry name" value="sucr_synth"/>
    <property type="match status" value="1"/>
</dbReference>
<evidence type="ECO:0000313" key="11">
    <source>
        <dbReference type="Proteomes" id="UP000525298"/>
    </source>
</evidence>
<evidence type="ECO:0000256" key="2">
    <source>
        <dbReference type="ARBA" id="ARBA00020955"/>
    </source>
</evidence>
<dbReference type="Gene3D" id="3.10.450.330">
    <property type="match status" value="1"/>
</dbReference>
<dbReference type="PANTHER" id="PTHR45839:SF7">
    <property type="entry name" value="SUCROSE SYNTHASE 1"/>
    <property type="match status" value="1"/>
</dbReference>
<dbReference type="Pfam" id="PF24862">
    <property type="entry name" value="SUS_EPBD"/>
    <property type="match status" value="1"/>
</dbReference>
<dbReference type="Pfam" id="PF00862">
    <property type="entry name" value="GT-B_Sucrose_synth"/>
    <property type="match status" value="1"/>
</dbReference>
<keyword evidence="3 10" id="KW-0328">Glycosyltransferase</keyword>
<evidence type="ECO:0000256" key="5">
    <source>
        <dbReference type="ARBA" id="ARBA00049030"/>
    </source>
</evidence>
<dbReference type="EMBL" id="JACDUS010000003">
    <property type="protein sequence ID" value="MBA2880967.1"/>
    <property type="molecule type" value="Genomic_DNA"/>
</dbReference>
<evidence type="ECO:0000313" key="10">
    <source>
        <dbReference type="EMBL" id="MBA2880967.1"/>
    </source>
</evidence>
<comment type="caution">
    <text evidence="10">The sequence shown here is derived from an EMBL/GenBank/DDBJ whole genome shotgun (WGS) entry which is preliminary data.</text>
</comment>
<feature type="domain" description="Sucrose synthase first GT-B" evidence="8">
    <location>
        <begin position="264"/>
        <end position="546"/>
    </location>
</feature>
<feature type="domain" description="Sucrose synthase EPBD" evidence="9">
    <location>
        <begin position="152"/>
        <end position="241"/>
    </location>
</feature>
<dbReference type="SUPFAM" id="SSF53756">
    <property type="entry name" value="UDP-Glycosyltransferase/glycogen phosphorylase"/>
    <property type="match status" value="1"/>
</dbReference>
<feature type="domain" description="Glycosyl transferase family 1" evidence="7">
    <location>
        <begin position="565"/>
        <end position="727"/>
    </location>
</feature>
<accession>A0A7W0HK88</accession>
<evidence type="ECO:0000259" key="7">
    <source>
        <dbReference type="Pfam" id="PF00534"/>
    </source>
</evidence>
<evidence type="ECO:0000256" key="4">
    <source>
        <dbReference type="ARBA" id="ARBA00022679"/>
    </source>
</evidence>
<evidence type="ECO:0000259" key="8">
    <source>
        <dbReference type="Pfam" id="PF00862"/>
    </source>
</evidence>
<dbReference type="PANTHER" id="PTHR45839">
    <property type="match status" value="1"/>
</dbReference>
<protein>
    <recommendedName>
        <fullName evidence="2 6">Sucrose synthase</fullName>
        <ecNumber evidence="1 6">2.4.1.13</ecNumber>
    </recommendedName>
</protein>
<dbReference type="InterPro" id="IPR056736">
    <property type="entry name" value="SUS_EPBD"/>
</dbReference>
<gene>
    <name evidence="10" type="ORF">HNR65_001293</name>
</gene>
<evidence type="ECO:0000256" key="6">
    <source>
        <dbReference type="NCBIfam" id="TIGR02470"/>
    </source>
</evidence>
<evidence type="ECO:0000256" key="3">
    <source>
        <dbReference type="ARBA" id="ARBA00022676"/>
    </source>
</evidence>
<dbReference type="Pfam" id="PF00534">
    <property type="entry name" value="Glycos_transf_1"/>
    <property type="match status" value="1"/>
</dbReference>
<evidence type="ECO:0000259" key="9">
    <source>
        <dbReference type="Pfam" id="PF24862"/>
    </source>
</evidence>
<dbReference type="InterPro" id="IPR001296">
    <property type="entry name" value="Glyco_trans_1"/>
</dbReference>
<keyword evidence="11" id="KW-1185">Reference proteome</keyword>
<keyword evidence="4 10" id="KW-0808">Transferase</keyword>
<dbReference type="GO" id="GO:0005985">
    <property type="term" value="P:sucrose metabolic process"/>
    <property type="evidence" value="ECO:0007669"/>
    <property type="project" value="UniProtKB-UniRule"/>
</dbReference>
<proteinExistence type="predicted"/>